<name>A0A564ZPF1_PLAVI</name>
<feature type="compositionally biased region" description="Basic and acidic residues" evidence="1">
    <location>
        <begin position="51"/>
        <end position="68"/>
    </location>
</feature>
<dbReference type="OrthoDB" id="370976at2759"/>
<feature type="compositionally biased region" description="Polar residues" evidence="1">
    <location>
        <begin position="2370"/>
        <end position="2384"/>
    </location>
</feature>
<dbReference type="VEuPathDB" id="PlasmoDB:PVW1_030023900"/>
<accession>A0A564ZPF1</accession>
<feature type="compositionally biased region" description="Basic and acidic residues" evidence="1">
    <location>
        <begin position="321"/>
        <end position="331"/>
    </location>
</feature>
<feature type="region of interest" description="Disordered" evidence="1">
    <location>
        <begin position="438"/>
        <end position="457"/>
    </location>
</feature>
<reference evidence="3" key="1">
    <citation type="submission" date="2016-07" db="EMBL/GenBank/DDBJ databases">
        <authorList>
            <consortium name="Pathogen Informatics"/>
        </authorList>
    </citation>
    <scope>NUCLEOTIDE SEQUENCE [LARGE SCALE GENOMIC DNA]</scope>
</reference>
<feature type="compositionally biased region" description="Low complexity" evidence="1">
    <location>
        <begin position="40"/>
        <end position="49"/>
    </location>
</feature>
<feature type="compositionally biased region" description="Basic and acidic residues" evidence="1">
    <location>
        <begin position="2356"/>
        <end position="2369"/>
    </location>
</feature>
<feature type="compositionally biased region" description="Gly residues" evidence="1">
    <location>
        <begin position="890"/>
        <end position="899"/>
    </location>
</feature>
<dbReference type="EMBL" id="LT635614">
    <property type="protein sequence ID" value="VUZ93610.1"/>
    <property type="molecule type" value="Genomic_DNA"/>
</dbReference>
<feature type="region of interest" description="Disordered" evidence="1">
    <location>
        <begin position="1"/>
        <end position="183"/>
    </location>
</feature>
<feature type="compositionally biased region" description="Low complexity" evidence="1">
    <location>
        <begin position="2093"/>
        <end position="2105"/>
    </location>
</feature>
<feature type="compositionally biased region" description="Basic and acidic residues" evidence="1">
    <location>
        <begin position="2307"/>
        <end position="2321"/>
    </location>
</feature>
<feature type="region of interest" description="Disordered" evidence="1">
    <location>
        <begin position="2356"/>
        <end position="2390"/>
    </location>
</feature>
<evidence type="ECO:0000313" key="2">
    <source>
        <dbReference type="EMBL" id="VUZ93610.1"/>
    </source>
</evidence>
<evidence type="ECO:0000256" key="1">
    <source>
        <dbReference type="SAM" id="MobiDB-lite"/>
    </source>
</evidence>
<evidence type="ECO:0000313" key="3">
    <source>
        <dbReference type="Proteomes" id="UP000220605"/>
    </source>
</evidence>
<feature type="region of interest" description="Disordered" evidence="1">
    <location>
        <begin position="873"/>
        <end position="899"/>
    </location>
</feature>
<feature type="region of interest" description="Disordered" evidence="1">
    <location>
        <begin position="2293"/>
        <end position="2321"/>
    </location>
</feature>
<feature type="compositionally biased region" description="Low complexity" evidence="1">
    <location>
        <begin position="2637"/>
        <end position="2650"/>
    </location>
</feature>
<feature type="compositionally biased region" description="Basic and acidic residues" evidence="1">
    <location>
        <begin position="1876"/>
        <end position="1894"/>
    </location>
</feature>
<feature type="compositionally biased region" description="Gly residues" evidence="1">
    <location>
        <begin position="2471"/>
        <end position="2487"/>
    </location>
</feature>
<dbReference type="Proteomes" id="UP000220605">
    <property type="component" value="Chromosome 3"/>
</dbReference>
<dbReference type="VEuPathDB" id="PlasmoDB:PVPAM_030021300"/>
<feature type="compositionally biased region" description="Basic and acidic residues" evidence="1">
    <location>
        <begin position="157"/>
        <end position="171"/>
    </location>
</feature>
<feature type="compositionally biased region" description="Polar residues" evidence="1">
    <location>
        <begin position="1028"/>
        <end position="1070"/>
    </location>
</feature>
<organism evidence="2 3">
    <name type="scientific">Plasmodium vivax</name>
    <name type="common">malaria parasite P. vivax</name>
    <dbReference type="NCBI Taxonomy" id="5855"/>
    <lineage>
        <taxon>Eukaryota</taxon>
        <taxon>Sar</taxon>
        <taxon>Alveolata</taxon>
        <taxon>Apicomplexa</taxon>
        <taxon>Aconoidasida</taxon>
        <taxon>Haemosporida</taxon>
        <taxon>Plasmodiidae</taxon>
        <taxon>Plasmodium</taxon>
        <taxon>Plasmodium (Plasmodium)</taxon>
    </lineage>
</organism>
<feature type="region of interest" description="Disordered" evidence="1">
    <location>
        <begin position="246"/>
        <end position="279"/>
    </location>
</feature>
<gene>
    <name evidence="2" type="ORF">PVP01_0316700</name>
</gene>
<feature type="region of interest" description="Disordered" evidence="1">
    <location>
        <begin position="321"/>
        <end position="371"/>
    </location>
</feature>
<feature type="region of interest" description="Disordered" evidence="1">
    <location>
        <begin position="2093"/>
        <end position="2121"/>
    </location>
</feature>
<feature type="region of interest" description="Disordered" evidence="1">
    <location>
        <begin position="2627"/>
        <end position="2669"/>
    </location>
</feature>
<feature type="region of interest" description="Disordered" evidence="1">
    <location>
        <begin position="1008"/>
        <end position="1111"/>
    </location>
</feature>
<dbReference type="VEuPathDB" id="PlasmoDB:PVP01_0316700"/>
<feature type="compositionally biased region" description="Basic and acidic residues" evidence="1">
    <location>
        <begin position="1944"/>
        <end position="1954"/>
    </location>
</feature>
<feature type="region of interest" description="Disordered" evidence="1">
    <location>
        <begin position="1930"/>
        <end position="1976"/>
    </location>
</feature>
<proteinExistence type="predicted"/>
<protein>
    <submittedName>
        <fullName evidence="2">Uncharacterized protein</fullName>
    </submittedName>
</protein>
<feature type="compositionally biased region" description="Basic and acidic residues" evidence="1">
    <location>
        <begin position="126"/>
        <end position="135"/>
    </location>
</feature>
<feature type="compositionally biased region" description="Basic and acidic residues" evidence="1">
    <location>
        <begin position="353"/>
        <end position="364"/>
    </location>
</feature>
<feature type="region of interest" description="Disordered" evidence="1">
    <location>
        <begin position="1839"/>
        <end position="1894"/>
    </location>
</feature>
<feature type="region of interest" description="Disordered" evidence="1">
    <location>
        <begin position="2465"/>
        <end position="2487"/>
    </location>
</feature>
<dbReference type="VEuPathDB" id="PlasmoDB:PVX_096285"/>
<sequence>MPPPQRYTPQGEGETITNGTCAGRMKHQGGSFHPNEEGETGAAVEVVTAWERTEGEVDGASPRRERQQVGRASQQEDLNEEPPYPLVNQLAHPHGGRMKRFAIPPDKARVDSPPRVSDSPVGVISRGEDAAREGEGVDGPASYLRRSYGGEGAAWESSRESSDGMCGEHPEGGAALSDEDGETSMCGELCPSNDALLLGDDSVGEDLPGGSLDERQKRIVYSRADEIISGDAGGGEDWLLSEVDEQPGGEATRQIGEAKRQSGQAERPSAARRRGPIDRRALNLSAGELHAFLKRDKYRLTKMKTRMRNVVYRYLYERAKGETQRGERKTANGEACSVPNAHTLEGGGEAEGEGEREAENERGTDGAPPQDVATLLYTECTIRKTRIAKLRSESRLISDRRRDHCMRILSHKNVYVFDGWGESAERKENVERQWKAARQDSAARQENPLGGVPSEAALRGSPPTRRFTCNNHFVCLQREDAEVHVFSHRVLRLNEHIFFKEKESKTTNEEALRKFLDDLTRSGSETNCRRVKLDWQAYPFYILRDPSWKSIRSIHLNALNHLCVCTEAGTYVCHLFFANGEIQIKSSGTYLHRGGPLLEEKQLVEGFLTSEKGMLHVSHCDLFVLHRNSQLFKGNHFTIVKHIKFRQRILHVSLCGEWVILSFSSRVSVHHKASGKVHLVVQVDAQGDVLGGEAAGKAAKAAHVGVPHVGEATGKAAHVGGPYASEPIGNAAHVGTPQQANHIPFMCPLEGDNLFCLTYGRKMTILEHSAGIVVRRQFALKHCVQMIRSAPNNILVTYGEKELHVWQVVRVKKELTLLLFFSKSVRDARCWEVHDEGRTFDLYGDALQVKTKLVKINRDDEVARRIVHALGGGATHGGAPNGDDANEGTTPGGAANGGSANRGGGHFRAHLLYVYILDGGRVDLVVVNSLAYLIYLLFSHHRYGLLLALLLHLHKGNACLLTDLPVDEDERREKLKPLFHFLFERRVADIIQNGNRCGRDPRSSLYHVQVQGGECPQEGGGKRGELSNGFSQVSSQVSSKTCSQMRSHTPNNVSECLQRMGPSSESTASASVDLPSSEPIGASSNEGGNASEGLPPSCGGAATPEEEPPAERGEILIDGRIISDDCIKELQKVCLLAIEISIHFDMDLYERMFQLLRSFGVESIYFHLIEEYIVRKSICVSHHSLVCSLTEHFKRLYRVFSEHDDSCYDVFLFFCSLVSGRSTGEHLNGEHLNGECLSEECLSEECLSEERLSEVVFSPLGRGGQDSDESGDSGGDRFDRLDRLDEPCADLDAHLYRHHLGAQDLPRKIRRVYAFVCIVELFFRLFESINLEGKMEGIISHLPIHLSAFIYNKHNEDRITTAEFFVSYLIRKKNDLFYSFCRCNSLRSDLLPIYLPMYMYRNFYQSYFLFDYVFSVMFKVPFSISMDRFLVPLEGGITLRSCHPRVHASYQFDDPRNYQNVFFVFSPFRVERENHCTLNRGILSLWRYLLSGGGSGVSPASYVGNVSRTSCLSTPSRASSLRTAGRARCFIGGEGAPREIQMSDYFNVDKNGLFLLLQLSLRDTFNVLNRSFFQYDFMAHHDVVNLLVGNLCNFYLHMVITFIFYITYLRKVLQNNLTEETSVQIYREVLLAVDTCKDHEEVSHLWMRLLHVVEAERHAHVQKNLPNIVKWITLQLFYIHRHRKEMASSVTYLLILFFILQSDCEEHPFDYRVGVLCVNFLLSLSHGEGQNRRMNATTGRRRVEKLTKRCFHFASQNYLNKVRRYVREEHFLRTFRLRQTNLRVKKAEVRKNVAGASSPHGNLVNYLLGAVCGVDVPGLLRRHGADGCDYHGEHSYREGASGEEWTGEKNHRGVPHGGVTRPERRADGCAFKRVRKTNEKQQQKQQRGKEREKQEQKRSDIFCVTFCRRHYGYILLLYVKRLLVLHRRGRRERGSPSQVGSEEGPPKTHSEESSLNRSTPTGLAPPRSAATPQGRRRRDAERLLKYVLLFSHVRRCEPVYLLILNHFGRYDVVLHHYRARGEWRSMQAYIFANIFFFFKERRVKRRLRGYLFYGDVLEHVGVMGDLFVSYLLGNYLAFHNRTVGLLGGGSGPGAASPEGVSQEGGSQEGGSHKGVTPEKQHQWGKTHLMSLCKLFATTLIRCRHFSEQVKQRAYYLLLHEAHMPHKIKRYLHKKVFYPYLVLLCKYQKDQVYSCVRNAHVERHKELFEQHGNVNVLLHLHERQGKFLSVIDLCLKLIKENILKLKDSFCQQGDWFVPQDVTYGDVFSVSFCSRVDVYSLGAMPLKRSVRRFLSGGGGNVDQPEGDEQWERLKPREDDLPGRATQRDSFLRELLGRAHSAADRSAWGSYFVKTPRWGEKPHRSTKRDNQRGTHQNSQRNTHQINQRDTHRRCTVGEARRARLARACRIFLTREYNAVFLYTYMLTFVLRRNKLQSDRINEYVLFFIVSECVRGFIGVCEQLGCGGEGERRGGGGPRDGGDPLGGGDPRGEGEPLGGGCLFGEKGLFTSSTKRKEEEPPPDAIAFFGYLFDQIVSFVANVSSHRHAERVCRQLLAKYRKFQVKLVRPPLIGLLKSMTEAYTLLSDNCHVAEKRIKRQIESYTFERKKGLVVSFQVDHTHPFNTRLCAHSKRGGEQSKHSQQSQLGQPSHPSQPSQPTPPEQKELLPESCTDYPPPGDALWLSKCEHDHHFACSQRCHLCGAG</sequence>